<dbReference type="SMART" id="SM00507">
    <property type="entry name" value="HNHc"/>
    <property type="match status" value="1"/>
</dbReference>
<dbReference type="GO" id="GO:0004519">
    <property type="term" value="F:endonuclease activity"/>
    <property type="evidence" value="ECO:0007669"/>
    <property type="project" value="UniProtKB-KW"/>
</dbReference>
<keyword evidence="3" id="KW-1185">Reference proteome</keyword>
<evidence type="ECO:0000259" key="1">
    <source>
        <dbReference type="SMART" id="SM00507"/>
    </source>
</evidence>
<dbReference type="AlphaFoldDB" id="A0A849KZG8"/>
<dbReference type="GO" id="GO:0005829">
    <property type="term" value="C:cytosol"/>
    <property type="evidence" value="ECO:0007669"/>
    <property type="project" value="TreeGrafter"/>
</dbReference>
<evidence type="ECO:0000313" key="2">
    <source>
        <dbReference type="EMBL" id="NNU62442.1"/>
    </source>
</evidence>
<gene>
    <name evidence="2" type="ORF">HKX02_19595</name>
</gene>
<keyword evidence="2" id="KW-0255">Endonuclease</keyword>
<dbReference type="Proteomes" id="UP000574931">
    <property type="component" value="Unassembled WGS sequence"/>
</dbReference>
<organism evidence="2 3">
    <name type="scientific">Ochrobactrum soli</name>
    <dbReference type="NCBI Taxonomy" id="2448455"/>
    <lineage>
        <taxon>Bacteria</taxon>
        <taxon>Pseudomonadati</taxon>
        <taxon>Pseudomonadota</taxon>
        <taxon>Alphaproteobacteria</taxon>
        <taxon>Hyphomicrobiales</taxon>
        <taxon>Brucellaceae</taxon>
        <taxon>Brucella/Ochrobactrum group</taxon>
        <taxon>Ochrobactrum</taxon>
    </lineage>
</organism>
<dbReference type="PANTHER" id="PTHR41286:SF1">
    <property type="entry name" value="HNH NUCLEASE YAJD-RELATED"/>
    <property type="match status" value="1"/>
</dbReference>
<comment type="caution">
    <text evidence="2">The sequence shown here is derived from an EMBL/GenBank/DDBJ whole genome shotgun (WGS) entry which is preliminary data.</text>
</comment>
<proteinExistence type="predicted"/>
<keyword evidence="2" id="KW-0540">Nuclease</keyword>
<dbReference type="CDD" id="cd00085">
    <property type="entry name" value="HNHc"/>
    <property type="match status" value="1"/>
</dbReference>
<evidence type="ECO:0000313" key="3">
    <source>
        <dbReference type="Proteomes" id="UP000574931"/>
    </source>
</evidence>
<keyword evidence="2" id="KW-0378">Hydrolase</keyword>
<sequence length="114" mass="14010">MWRSFHLYMRVAVAQRIERERDAGAPWRRWYKTSRWQKLRWMILQRDLFTCQMPGCGRIEAQTSKLVCDHIDPHRGDERKFWDERNLHCICKTCHDSEKQKQEQSSLHHRGVWD</sequence>
<reference evidence="2 3" key="1">
    <citation type="submission" date="2020-05" db="EMBL/GenBank/DDBJ databases">
        <title>Draft Genome Sequence of Ochrobactrum soli Isolated from Stable Fly Gut.</title>
        <authorList>
            <person name="Pileggi M.T."/>
            <person name="Vazhakkala L.J."/>
            <person name="Wong C.N."/>
        </authorList>
    </citation>
    <scope>NUCLEOTIDE SEQUENCE [LARGE SCALE GENOMIC DNA]</scope>
    <source>
        <strain evidence="2 3">MTP-C0764</strain>
    </source>
</reference>
<dbReference type="InterPro" id="IPR003615">
    <property type="entry name" value="HNH_nuc"/>
</dbReference>
<protein>
    <submittedName>
        <fullName evidence="2">HNH endonuclease</fullName>
    </submittedName>
</protein>
<feature type="domain" description="HNH nuclease" evidence="1">
    <location>
        <begin position="38"/>
        <end position="96"/>
    </location>
</feature>
<dbReference type="PANTHER" id="PTHR41286">
    <property type="entry name" value="HNH NUCLEASE YAJD-RELATED"/>
    <property type="match status" value="1"/>
</dbReference>
<dbReference type="EMBL" id="JABFCY010000014">
    <property type="protein sequence ID" value="NNU62442.1"/>
    <property type="molecule type" value="Genomic_DNA"/>
</dbReference>
<name>A0A849KZG8_9HYPH</name>
<dbReference type="Gene3D" id="1.10.30.50">
    <property type="match status" value="1"/>
</dbReference>
<accession>A0A849KZG8</accession>